<dbReference type="EMBL" id="CAJNDS010000064">
    <property type="protein sequence ID" value="CAE6940871.1"/>
    <property type="molecule type" value="Genomic_DNA"/>
</dbReference>
<accession>A0A812GVJ9</accession>
<dbReference type="Pfam" id="PF15711">
    <property type="entry name" value="ILEI"/>
    <property type="match status" value="1"/>
</dbReference>
<proteinExistence type="predicted"/>
<comment type="caution">
    <text evidence="3">The sequence shown here is derived from an EMBL/GenBank/DDBJ whole genome shotgun (WGS) entry which is preliminary data.</text>
</comment>
<reference evidence="3" key="1">
    <citation type="submission" date="2021-02" db="EMBL/GenBank/DDBJ databases">
        <authorList>
            <person name="Dougan E. K."/>
            <person name="Rhodes N."/>
            <person name="Thang M."/>
            <person name="Chan C."/>
        </authorList>
    </citation>
    <scope>NUCLEOTIDE SEQUENCE</scope>
</reference>
<protein>
    <submittedName>
        <fullName evidence="3">Shoc2 protein</fullName>
    </submittedName>
</protein>
<gene>
    <name evidence="3" type="primary">shoc2</name>
    <name evidence="3" type="ORF">SNAT2548_LOCUS1202</name>
</gene>
<evidence type="ECO:0000313" key="3">
    <source>
        <dbReference type="EMBL" id="CAE6940871.1"/>
    </source>
</evidence>
<dbReference type="InterPro" id="IPR039477">
    <property type="entry name" value="ILEI/PANDER_dom"/>
</dbReference>
<feature type="chain" id="PRO_5032794510" evidence="1">
    <location>
        <begin position="21"/>
        <end position="153"/>
    </location>
</feature>
<keyword evidence="1" id="KW-0732">Signal</keyword>
<name>A0A812GVJ9_9DINO</name>
<sequence>MQPLARSLACALIVLSIARAQACATARVVSFGKATRWADGWASFLLSDRPISFFPARGVNLVAINASTEEVIFARSYKKAPDQLKKDLQDVALDTVVLVALKGGADQESLQALSLVHASLFPVLAEGEGYAFIAGRGGVPITEDLGRVADATS</sequence>
<dbReference type="AlphaFoldDB" id="A0A812GVJ9"/>
<dbReference type="Proteomes" id="UP000604046">
    <property type="component" value="Unassembled WGS sequence"/>
</dbReference>
<feature type="signal peptide" evidence="1">
    <location>
        <begin position="1"/>
        <end position="20"/>
    </location>
</feature>
<feature type="domain" description="ILEI/PANDER" evidence="2">
    <location>
        <begin position="57"/>
        <end position="137"/>
    </location>
</feature>
<evidence type="ECO:0000259" key="2">
    <source>
        <dbReference type="Pfam" id="PF15711"/>
    </source>
</evidence>
<evidence type="ECO:0000313" key="4">
    <source>
        <dbReference type="Proteomes" id="UP000604046"/>
    </source>
</evidence>
<organism evidence="3 4">
    <name type="scientific">Symbiodinium natans</name>
    <dbReference type="NCBI Taxonomy" id="878477"/>
    <lineage>
        <taxon>Eukaryota</taxon>
        <taxon>Sar</taxon>
        <taxon>Alveolata</taxon>
        <taxon>Dinophyceae</taxon>
        <taxon>Suessiales</taxon>
        <taxon>Symbiodiniaceae</taxon>
        <taxon>Symbiodinium</taxon>
    </lineage>
</organism>
<keyword evidence="4" id="KW-1185">Reference proteome</keyword>
<evidence type="ECO:0000256" key="1">
    <source>
        <dbReference type="SAM" id="SignalP"/>
    </source>
</evidence>